<evidence type="ECO:0000313" key="3">
    <source>
        <dbReference type="EMBL" id="OEE41046.1"/>
    </source>
</evidence>
<dbReference type="AlphaFoldDB" id="A0A853R5P9"/>
<name>A0A853R5P9_9VIBR</name>
<feature type="domain" description="Glycosyltransferase subfamily 4-like N-terminal" evidence="2">
    <location>
        <begin position="62"/>
        <end position="156"/>
    </location>
</feature>
<proteinExistence type="predicted"/>
<sequence>MITHVVTGVNEKAPVKVAISICENIILSGQCAQLLYLSKNKNNIKTINELIRKGIPIKRINILDLIHSDIVHTHGIKPDALLFFLSFFYKLRLISTLHCNPRKEFNSMFGSYIISRFWLLFLRRFDKVVVLTDFIKNKLIDNLDNTITIHNGVDIKLSSHIDVNIEHSIRSFQRKRKVIFSYGVLRDVKGFDFLIKALPELDNEYCLIIAGDGICRNHLTSLVNKMKLMDRVLLLGHVNKPYNYINDDDIVVFPSRSEGFPLSIIEAMSIGKCPLVTNIGAFLEISQYADLVVFEQDNINSFKKVLSEMPSSNSNENKIIATTRFSSLSCFDEYDKLYRNLRSA</sequence>
<gene>
    <name evidence="3" type="ORF">A1QS_02410</name>
</gene>
<dbReference type="InterPro" id="IPR028098">
    <property type="entry name" value="Glyco_trans_4-like_N"/>
</dbReference>
<evidence type="ECO:0000259" key="2">
    <source>
        <dbReference type="Pfam" id="PF13439"/>
    </source>
</evidence>
<keyword evidence="4" id="KW-1185">Reference proteome</keyword>
<dbReference type="CDD" id="cd03801">
    <property type="entry name" value="GT4_PimA-like"/>
    <property type="match status" value="1"/>
</dbReference>
<dbReference type="Pfam" id="PF13439">
    <property type="entry name" value="Glyco_transf_4"/>
    <property type="match status" value="1"/>
</dbReference>
<dbReference type="EMBL" id="AJYS02000050">
    <property type="protein sequence ID" value="OEE41046.1"/>
    <property type="molecule type" value="Genomic_DNA"/>
</dbReference>
<protein>
    <submittedName>
        <fullName evidence="3">LPS biosynthesis protein</fullName>
    </submittedName>
</protein>
<dbReference type="InterPro" id="IPR001296">
    <property type="entry name" value="Glyco_trans_1"/>
</dbReference>
<evidence type="ECO:0000259" key="1">
    <source>
        <dbReference type="Pfam" id="PF00534"/>
    </source>
</evidence>
<dbReference type="GO" id="GO:1901135">
    <property type="term" value="P:carbohydrate derivative metabolic process"/>
    <property type="evidence" value="ECO:0007669"/>
    <property type="project" value="UniProtKB-ARBA"/>
</dbReference>
<dbReference type="GO" id="GO:0016757">
    <property type="term" value="F:glycosyltransferase activity"/>
    <property type="evidence" value="ECO:0007669"/>
    <property type="project" value="InterPro"/>
</dbReference>
<comment type="caution">
    <text evidence="3">The sequence shown here is derived from an EMBL/GenBank/DDBJ whole genome shotgun (WGS) entry which is preliminary data.</text>
</comment>
<dbReference type="Gene3D" id="3.40.50.2000">
    <property type="entry name" value="Glycogen Phosphorylase B"/>
    <property type="match status" value="2"/>
</dbReference>
<dbReference type="Proteomes" id="UP000094808">
    <property type="component" value="Unassembled WGS sequence"/>
</dbReference>
<dbReference type="PANTHER" id="PTHR12526">
    <property type="entry name" value="GLYCOSYLTRANSFERASE"/>
    <property type="match status" value="1"/>
</dbReference>
<evidence type="ECO:0000313" key="4">
    <source>
        <dbReference type="Proteomes" id="UP000094808"/>
    </source>
</evidence>
<dbReference type="SUPFAM" id="SSF53756">
    <property type="entry name" value="UDP-Glycosyltransferase/glycogen phosphorylase"/>
    <property type="match status" value="1"/>
</dbReference>
<feature type="domain" description="Glycosyl transferase family 1" evidence="1">
    <location>
        <begin position="169"/>
        <end position="321"/>
    </location>
</feature>
<accession>A0A853R5P9</accession>
<dbReference type="RefSeq" id="WP_017045424.1">
    <property type="nucleotide sequence ID" value="NZ_AJYS02000050.1"/>
</dbReference>
<dbReference type="Pfam" id="PF00534">
    <property type="entry name" value="Glycos_transf_1"/>
    <property type="match status" value="1"/>
</dbReference>
<organism evidence="3 4">
    <name type="scientific">Vibrio ordalii FS-238</name>
    <dbReference type="NCBI Taxonomy" id="617133"/>
    <lineage>
        <taxon>Bacteria</taxon>
        <taxon>Pseudomonadati</taxon>
        <taxon>Pseudomonadota</taxon>
        <taxon>Gammaproteobacteria</taxon>
        <taxon>Vibrionales</taxon>
        <taxon>Vibrionaceae</taxon>
        <taxon>Vibrio</taxon>
    </lineage>
</organism>
<reference evidence="3 4" key="1">
    <citation type="journal article" date="2012" name="Science">
        <title>Ecological populations of bacteria act as socially cohesive units of antibiotic production and resistance.</title>
        <authorList>
            <person name="Cordero O.X."/>
            <person name="Wildschutte H."/>
            <person name="Kirkup B."/>
            <person name="Proehl S."/>
            <person name="Ngo L."/>
            <person name="Hussain F."/>
            <person name="Le Roux F."/>
            <person name="Mincer T."/>
            <person name="Polz M.F."/>
        </authorList>
    </citation>
    <scope>NUCLEOTIDE SEQUENCE [LARGE SCALE GENOMIC DNA]</scope>
    <source>
        <strain evidence="3 4">FS-238</strain>
    </source>
</reference>